<dbReference type="InterPro" id="IPR003583">
    <property type="entry name" value="Hlx-hairpin-Hlx_DNA-bd_motif"/>
</dbReference>
<keyword evidence="3 7" id="KW-0228">DNA excision</keyword>
<sequence>MYDRKNLKNIPKKPGIYIMHNHAGDIIYVGKAKNLFNRVHSYFQNPKNLPIKTQIQVSHVESIETIVVDTEMEALILECNLIKEHRPRYNIMLKDDKSYPYIKITTQEKYPKILMTRNHQRDGGRYFGPFTSSTAVKQTIEALQKVYPLRRCNRKVAKGVKRGRPCIYYHMGQCLAPCTGKIEPEHYGENVQKDIAILSGKNKPIVDQLTAEMMQASENMEYEKAADCRDKIQAIDFVVSKQKIVSENQQNQDYIAFYRIKSQKETNLSGEVDQNIACVQVFNVRDGKLLGRNRMMVDGVKDETDEAIMTNVVKQYYNGSHFLPKEIILSCPLDDEMASIEDWLTAQRGSRVRIIVPQKGKKDRFIQMVEKNARLTLEQYFIEKRQKEKRQENRVESLQNLLNIENIPKRIEAYDISNISGTNNVGGMVVFEQGKPQPKAYRRFKIQTVEGQNDYASMQEMLFRRIEHGMRELKEGKTPGESSFLPFPEVFMIDGGKTHVDAAQSILSMYPELNSVVCGLVKDDHHQLRGVIYQDQEYQLTYGTPVCTFLNEISEEVHRFAITYHRQLRKKSMLASRLETIPGIGKKRREALMRYFNTLENIKNASRDELLKVNGMNQKSADAVYQYFRTSGEKND</sequence>
<comment type="similarity">
    <text evidence="7">Belongs to the UvrC family.</text>
</comment>
<dbReference type="InterPro" id="IPR000305">
    <property type="entry name" value="GIY-YIG_endonuc"/>
</dbReference>
<dbReference type="InterPro" id="IPR036876">
    <property type="entry name" value="UVR_dom_sf"/>
</dbReference>
<dbReference type="CDD" id="cd10434">
    <property type="entry name" value="GIY-YIG_UvrC_Cho"/>
    <property type="match status" value="1"/>
</dbReference>
<feature type="domain" description="UVR" evidence="8">
    <location>
        <begin position="203"/>
        <end position="238"/>
    </location>
</feature>
<reference evidence="11" key="1">
    <citation type="journal article" date="2020" name="Appl. Environ. Microbiol.">
        <title>Medium-Chain Fatty Acid Synthesis by 'Candidatus Weimeria bifida' gen. nov., sp. nov., and 'Candidatus Pseudoramibacter fermentans' sp. nov.</title>
        <authorList>
            <person name="Scarborough M.J."/>
            <person name="Myers K.S."/>
            <person name="Donohue T.J."/>
            <person name="Noguera D.R."/>
        </authorList>
    </citation>
    <scope>NUCLEOTIDE SEQUENCE</scope>
    <source>
        <strain evidence="11">EUB1.1</strain>
    </source>
</reference>
<dbReference type="InterPro" id="IPR001162">
    <property type="entry name" value="UvrC_RNase_H_dom"/>
</dbReference>
<dbReference type="Pfam" id="PF01541">
    <property type="entry name" value="GIY-YIG"/>
    <property type="match status" value="1"/>
</dbReference>
<dbReference type="SUPFAM" id="SSF47781">
    <property type="entry name" value="RuvA domain 2-like"/>
    <property type="match status" value="1"/>
</dbReference>
<dbReference type="InterPro" id="IPR010994">
    <property type="entry name" value="RuvA_2-like"/>
</dbReference>
<dbReference type="FunFam" id="3.40.1440.10:FF:000001">
    <property type="entry name" value="UvrABC system protein C"/>
    <property type="match status" value="1"/>
</dbReference>
<dbReference type="GO" id="GO:0009380">
    <property type="term" value="C:excinuclease repair complex"/>
    <property type="evidence" value="ECO:0007669"/>
    <property type="project" value="InterPro"/>
</dbReference>
<gene>
    <name evidence="7 11" type="primary">uvrC</name>
    <name evidence="11" type="ORF">FRC53_06005</name>
</gene>
<dbReference type="GO" id="GO:0003677">
    <property type="term" value="F:DNA binding"/>
    <property type="evidence" value="ECO:0007669"/>
    <property type="project" value="UniProtKB-UniRule"/>
</dbReference>
<keyword evidence="4 7" id="KW-0267">Excision nuclease</keyword>
<evidence type="ECO:0000256" key="3">
    <source>
        <dbReference type="ARBA" id="ARBA00022769"/>
    </source>
</evidence>
<dbReference type="SMART" id="SM00278">
    <property type="entry name" value="HhH1"/>
    <property type="match status" value="2"/>
</dbReference>
<dbReference type="Gene3D" id="4.10.860.10">
    <property type="entry name" value="UVR domain"/>
    <property type="match status" value="1"/>
</dbReference>
<dbReference type="InterPro" id="IPR047296">
    <property type="entry name" value="GIY-YIG_UvrC_Cho"/>
</dbReference>
<evidence type="ECO:0000256" key="6">
    <source>
        <dbReference type="ARBA" id="ARBA00023236"/>
    </source>
</evidence>
<dbReference type="GO" id="GO:0009381">
    <property type="term" value="F:excinuclease ABC activity"/>
    <property type="evidence" value="ECO:0007669"/>
    <property type="project" value="UniProtKB-UniRule"/>
</dbReference>
<evidence type="ECO:0000256" key="5">
    <source>
        <dbReference type="ARBA" id="ARBA00023204"/>
    </source>
</evidence>
<dbReference type="GO" id="GO:0009432">
    <property type="term" value="P:SOS response"/>
    <property type="evidence" value="ECO:0007669"/>
    <property type="project" value="UniProtKB-UniRule"/>
</dbReference>
<keyword evidence="12" id="KW-1185">Reference proteome</keyword>
<dbReference type="SUPFAM" id="SSF82771">
    <property type="entry name" value="GIY-YIG endonuclease"/>
    <property type="match status" value="1"/>
</dbReference>
<dbReference type="EMBL" id="VOGB01000004">
    <property type="protein sequence ID" value="MQM72965.1"/>
    <property type="molecule type" value="Genomic_DNA"/>
</dbReference>
<dbReference type="Gene3D" id="1.10.150.20">
    <property type="entry name" value="5' to 3' exonuclease, C-terminal subdomain"/>
    <property type="match status" value="1"/>
</dbReference>
<dbReference type="SUPFAM" id="SSF46600">
    <property type="entry name" value="C-terminal UvrC-binding domain of UvrB"/>
    <property type="match status" value="1"/>
</dbReference>
<dbReference type="PROSITE" id="PS50151">
    <property type="entry name" value="UVR"/>
    <property type="match status" value="1"/>
</dbReference>
<dbReference type="InterPro" id="IPR001943">
    <property type="entry name" value="UVR_dom"/>
</dbReference>
<dbReference type="Pfam" id="PF02151">
    <property type="entry name" value="UVR"/>
    <property type="match status" value="1"/>
</dbReference>
<dbReference type="HAMAP" id="MF_00203">
    <property type="entry name" value="UvrC"/>
    <property type="match status" value="1"/>
</dbReference>
<dbReference type="Pfam" id="PF22920">
    <property type="entry name" value="UvrC_RNaseH"/>
    <property type="match status" value="1"/>
</dbReference>
<comment type="function">
    <text evidence="7">The UvrABC repair system catalyzes the recognition and processing of DNA lesions. UvrC both incises the 5' and 3' sides of the lesion. The N-terminal half is responsible for the 3' incision and the C-terminal half is responsible for the 5' incision.</text>
</comment>
<evidence type="ECO:0000256" key="2">
    <source>
        <dbReference type="ARBA" id="ARBA00022763"/>
    </source>
</evidence>
<evidence type="ECO:0000259" key="10">
    <source>
        <dbReference type="PROSITE" id="PS50165"/>
    </source>
</evidence>
<keyword evidence="1 7" id="KW-0963">Cytoplasm</keyword>
<dbReference type="SMART" id="SM00465">
    <property type="entry name" value="GIYc"/>
    <property type="match status" value="1"/>
</dbReference>
<dbReference type="NCBIfam" id="TIGR00194">
    <property type="entry name" value="uvrC"/>
    <property type="match status" value="1"/>
</dbReference>
<evidence type="ECO:0000256" key="7">
    <source>
        <dbReference type="HAMAP-Rule" id="MF_00203"/>
    </source>
</evidence>
<dbReference type="InterPro" id="IPR050066">
    <property type="entry name" value="UvrABC_protein_C"/>
</dbReference>
<dbReference type="InterPro" id="IPR035901">
    <property type="entry name" value="GIY-YIG_endonuc_sf"/>
</dbReference>
<comment type="subcellular location">
    <subcellularLocation>
        <location evidence="7">Cytoplasm</location>
    </subcellularLocation>
</comment>
<dbReference type="Gene3D" id="3.30.420.340">
    <property type="entry name" value="UvrC, RNAse H endonuclease domain"/>
    <property type="match status" value="1"/>
</dbReference>
<dbReference type="AlphaFoldDB" id="A0A6L5GRV5"/>
<dbReference type="PROSITE" id="PS50165">
    <property type="entry name" value="UVRC"/>
    <property type="match status" value="1"/>
</dbReference>
<dbReference type="Gene3D" id="3.40.1440.10">
    <property type="entry name" value="GIY-YIG endonuclease"/>
    <property type="match status" value="1"/>
</dbReference>
<dbReference type="NCBIfam" id="NF001824">
    <property type="entry name" value="PRK00558.1-5"/>
    <property type="match status" value="1"/>
</dbReference>
<evidence type="ECO:0000259" key="8">
    <source>
        <dbReference type="PROSITE" id="PS50151"/>
    </source>
</evidence>
<feature type="domain" description="GIY-YIG" evidence="9">
    <location>
        <begin position="12"/>
        <end position="91"/>
    </location>
</feature>
<accession>A0A6L5GRV5</accession>
<dbReference type="Pfam" id="PF08459">
    <property type="entry name" value="UvrC_RNaseH_dom"/>
    <property type="match status" value="1"/>
</dbReference>
<proteinExistence type="inferred from homology"/>
<dbReference type="InterPro" id="IPR004791">
    <property type="entry name" value="UvrC"/>
</dbReference>
<comment type="caution">
    <text evidence="11">The sequence shown here is derived from an EMBL/GenBank/DDBJ whole genome shotgun (WGS) entry which is preliminary data.</text>
</comment>
<comment type="subunit">
    <text evidence="7">Interacts with UvrB in an incision complex.</text>
</comment>
<dbReference type="PANTHER" id="PTHR30562:SF1">
    <property type="entry name" value="UVRABC SYSTEM PROTEIN C"/>
    <property type="match status" value="1"/>
</dbReference>
<feature type="domain" description="UvrC family homology region profile" evidence="10">
    <location>
        <begin position="272"/>
        <end position="507"/>
    </location>
</feature>
<dbReference type="PROSITE" id="PS50164">
    <property type="entry name" value="GIY_YIG"/>
    <property type="match status" value="1"/>
</dbReference>
<name>A0A6L5GRV5_9FIRM</name>
<evidence type="ECO:0000313" key="12">
    <source>
        <dbReference type="Proteomes" id="UP000473648"/>
    </source>
</evidence>
<keyword evidence="5 7" id="KW-0234">DNA repair</keyword>
<evidence type="ECO:0000256" key="1">
    <source>
        <dbReference type="ARBA" id="ARBA00022490"/>
    </source>
</evidence>
<dbReference type="GO" id="GO:0006289">
    <property type="term" value="P:nucleotide-excision repair"/>
    <property type="evidence" value="ECO:0007669"/>
    <property type="project" value="UniProtKB-UniRule"/>
</dbReference>
<keyword evidence="6 7" id="KW-0742">SOS response</keyword>
<evidence type="ECO:0000313" key="11">
    <source>
        <dbReference type="EMBL" id="MQM72965.1"/>
    </source>
</evidence>
<organism evidence="11 12">
    <name type="scientific">Candidatus Pseudoramibacter fermentans</name>
    <dbReference type="NCBI Taxonomy" id="2594427"/>
    <lineage>
        <taxon>Bacteria</taxon>
        <taxon>Bacillati</taxon>
        <taxon>Bacillota</taxon>
        <taxon>Clostridia</taxon>
        <taxon>Eubacteriales</taxon>
        <taxon>Eubacteriaceae</taxon>
        <taxon>Pseudoramibacter</taxon>
    </lineage>
</organism>
<protein>
    <recommendedName>
        <fullName evidence="7">UvrABC system protein C</fullName>
        <shortName evidence="7">Protein UvrC</shortName>
    </recommendedName>
    <alternativeName>
        <fullName evidence="7">Excinuclease ABC subunit C</fullName>
    </alternativeName>
</protein>
<evidence type="ECO:0000256" key="4">
    <source>
        <dbReference type="ARBA" id="ARBA00022881"/>
    </source>
</evidence>
<keyword evidence="2 7" id="KW-0227">DNA damage</keyword>
<dbReference type="PANTHER" id="PTHR30562">
    <property type="entry name" value="UVRC/OXIDOREDUCTASE"/>
    <property type="match status" value="1"/>
</dbReference>
<dbReference type="Pfam" id="PF14520">
    <property type="entry name" value="HHH_5"/>
    <property type="match status" value="1"/>
</dbReference>
<dbReference type="InterPro" id="IPR038476">
    <property type="entry name" value="UvrC_RNase_H_dom_sf"/>
</dbReference>
<evidence type="ECO:0000259" key="9">
    <source>
        <dbReference type="PROSITE" id="PS50164"/>
    </source>
</evidence>
<dbReference type="Proteomes" id="UP000473648">
    <property type="component" value="Unassembled WGS sequence"/>
</dbReference>
<dbReference type="GO" id="GO:0005737">
    <property type="term" value="C:cytoplasm"/>
    <property type="evidence" value="ECO:0007669"/>
    <property type="project" value="UniProtKB-SubCell"/>
</dbReference>